<keyword evidence="2" id="KW-1015">Disulfide bond</keyword>
<feature type="domain" description="CUB" evidence="6">
    <location>
        <begin position="230"/>
        <end position="340"/>
    </location>
</feature>
<comment type="caution">
    <text evidence="3">Lacks conserved residue(s) required for the propagation of feature annotation.</text>
</comment>
<evidence type="ECO:0000256" key="2">
    <source>
        <dbReference type="ARBA" id="ARBA00023157"/>
    </source>
</evidence>
<dbReference type="PROSITE" id="PS01180">
    <property type="entry name" value="CUB"/>
    <property type="match status" value="2"/>
</dbReference>
<dbReference type="Gene3D" id="2.60.120.290">
    <property type="entry name" value="Spermadhesin, CUB domain"/>
    <property type="match status" value="2"/>
</dbReference>
<feature type="transmembrane region" description="Helical" evidence="5">
    <location>
        <begin position="471"/>
        <end position="497"/>
    </location>
</feature>
<dbReference type="SUPFAM" id="SSF49854">
    <property type="entry name" value="Spermadhesin, CUB domain"/>
    <property type="match status" value="2"/>
</dbReference>
<proteinExistence type="predicted"/>
<accession>A0A9W3AR22</accession>
<keyword evidence="5" id="KW-0812">Transmembrane</keyword>
<dbReference type="Proteomes" id="UP001165740">
    <property type="component" value="Chromosome 6"/>
</dbReference>
<feature type="region of interest" description="Disordered" evidence="4">
    <location>
        <begin position="520"/>
        <end position="554"/>
    </location>
</feature>
<dbReference type="InterPro" id="IPR035914">
    <property type="entry name" value="Sperma_CUB_dom_sf"/>
</dbReference>
<feature type="domain" description="CUB" evidence="6">
    <location>
        <begin position="93"/>
        <end position="228"/>
    </location>
</feature>
<dbReference type="InterPro" id="IPR000859">
    <property type="entry name" value="CUB_dom"/>
</dbReference>
<evidence type="ECO:0000313" key="8">
    <source>
        <dbReference type="RefSeq" id="XP_055889662.1"/>
    </source>
</evidence>
<name>A0A9W3AR22_BIOGL</name>
<dbReference type="GeneID" id="106058584"/>
<evidence type="ECO:0000259" key="6">
    <source>
        <dbReference type="PROSITE" id="PS01180"/>
    </source>
</evidence>
<dbReference type="CDD" id="cd00041">
    <property type="entry name" value="CUB"/>
    <property type="match status" value="1"/>
</dbReference>
<dbReference type="Pfam" id="PF00431">
    <property type="entry name" value="CUB"/>
    <property type="match status" value="1"/>
</dbReference>
<keyword evidence="1" id="KW-0677">Repeat</keyword>
<evidence type="ECO:0000256" key="3">
    <source>
        <dbReference type="PROSITE-ProRule" id="PRU00059"/>
    </source>
</evidence>
<dbReference type="SMART" id="SM00042">
    <property type="entry name" value="CUB"/>
    <property type="match status" value="2"/>
</dbReference>
<sequence>MFSPFPYTDKFNSFFLWSVQTKKQTMFPGKEVNLFPGTGRRMELKMGTLLYIVLCVLKFKVSETHTKCFTQETGKKMYGNSCSDNTQCLTEYCGYTTCSCPFGSVLDSKTGFCVRSTGDNMIMASNGDCGYIVSTREVNLYTVVVQWDIIGDTDTYVTLVILEVNMNTFYCSYNYVEVLEDSTMLRGPLCSSNDYTAKYQASKSSRLTVRYRGTYGGDQGFRAVYFIRNNSAVLTEPTGYIASPGYPLNYKANSKYSWLITARPGQVITLSTTGSTQYLYDYVYIYDGQYEFNRLKSHTGQWSMQSVTSTSNYMLVVLSTTYSWSSSSSNYSFSGSYQVYGVLYGESCNITDTCIQGLICLGGVCGCLASQYYDQTTCKSRLSAGALCYGQDVCAQSLVCSGSYCRCQDSQYYDKSSMTCKQTLNVGELCDPTIEDMCASRDFVCRRQTLNTTMYTCQQACTSESIDKKTFMALVVVAAVGWAVAIVAVVSVIILCLRNQKRSAPYRGGIVIREATEARSNDYRTCPPRPAQDSLQNGNKEEQNATTSGQTTLTIQTTNTAQPAVPAADALENKPVVPARPPVPPKNALGVKQPEASSTPTFINTSFEPDSKDEDGIIYETN</sequence>
<dbReference type="PANTHER" id="PTHR24251">
    <property type="entry name" value="OVOCHYMASE-RELATED"/>
    <property type="match status" value="1"/>
</dbReference>
<gene>
    <name evidence="8" type="primary">LOC106058584</name>
</gene>
<feature type="compositionally biased region" description="Polar residues" evidence="4">
    <location>
        <begin position="595"/>
        <end position="608"/>
    </location>
</feature>
<dbReference type="RefSeq" id="XP_055889662.1">
    <property type="nucleotide sequence ID" value="XM_056033687.1"/>
</dbReference>
<dbReference type="OrthoDB" id="6345439at2759"/>
<organism evidence="7 8">
    <name type="scientific">Biomphalaria glabrata</name>
    <name type="common">Bloodfluke planorb</name>
    <name type="synonym">Freshwater snail</name>
    <dbReference type="NCBI Taxonomy" id="6526"/>
    <lineage>
        <taxon>Eukaryota</taxon>
        <taxon>Metazoa</taxon>
        <taxon>Spiralia</taxon>
        <taxon>Lophotrochozoa</taxon>
        <taxon>Mollusca</taxon>
        <taxon>Gastropoda</taxon>
        <taxon>Heterobranchia</taxon>
        <taxon>Euthyneura</taxon>
        <taxon>Panpulmonata</taxon>
        <taxon>Hygrophila</taxon>
        <taxon>Lymnaeoidea</taxon>
        <taxon>Planorbidae</taxon>
        <taxon>Biomphalaria</taxon>
    </lineage>
</organism>
<evidence type="ECO:0000256" key="5">
    <source>
        <dbReference type="SAM" id="Phobius"/>
    </source>
</evidence>
<keyword evidence="5" id="KW-0472">Membrane</keyword>
<evidence type="ECO:0000313" key="7">
    <source>
        <dbReference type="Proteomes" id="UP001165740"/>
    </source>
</evidence>
<dbReference type="AlphaFoldDB" id="A0A9W3AR22"/>
<feature type="region of interest" description="Disordered" evidence="4">
    <location>
        <begin position="572"/>
        <end position="622"/>
    </location>
</feature>
<feature type="compositionally biased region" description="Acidic residues" evidence="4">
    <location>
        <begin position="611"/>
        <end position="622"/>
    </location>
</feature>
<dbReference type="PANTHER" id="PTHR24251:SF30">
    <property type="entry name" value="MEMBRANE FRIZZLED-RELATED PROTEIN"/>
    <property type="match status" value="1"/>
</dbReference>
<evidence type="ECO:0000256" key="1">
    <source>
        <dbReference type="ARBA" id="ARBA00022737"/>
    </source>
</evidence>
<evidence type="ECO:0000256" key="4">
    <source>
        <dbReference type="SAM" id="MobiDB-lite"/>
    </source>
</evidence>
<keyword evidence="7" id="KW-1185">Reference proteome</keyword>
<keyword evidence="5" id="KW-1133">Transmembrane helix</keyword>
<protein>
    <submittedName>
        <fullName evidence="8">Uncharacterized protein LOC106058584</fullName>
    </submittedName>
</protein>
<reference evidence="8" key="1">
    <citation type="submission" date="2025-08" db="UniProtKB">
        <authorList>
            <consortium name="RefSeq"/>
        </authorList>
    </citation>
    <scope>IDENTIFICATION</scope>
</reference>